<evidence type="ECO:0000259" key="2">
    <source>
        <dbReference type="Pfam" id="PF16655"/>
    </source>
</evidence>
<dbReference type="InterPro" id="IPR052900">
    <property type="entry name" value="Phospholipid_Metab_Enz"/>
</dbReference>
<dbReference type="PANTHER" id="PTHR43606">
    <property type="entry name" value="PHOSPHATASE, PUTATIVE (AFU_ORTHOLOGUE AFUA_6G08710)-RELATED"/>
    <property type="match status" value="1"/>
</dbReference>
<proteinExistence type="predicted"/>
<accession>A0A918S3E6</accession>
<dbReference type="RefSeq" id="WP_189402863.1">
    <property type="nucleotide sequence ID" value="NZ_BMXA01000009.1"/>
</dbReference>
<dbReference type="InterPro" id="IPR018946">
    <property type="entry name" value="PhoD-like_MPP"/>
</dbReference>
<dbReference type="InterPro" id="IPR029052">
    <property type="entry name" value="Metallo-depent_PP-like"/>
</dbReference>
<dbReference type="EMBL" id="BMXA01000009">
    <property type="protein sequence ID" value="GHA20842.1"/>
    <property type="molecule type" value="Genomic_DNA"/>
</dbReference>
<evidence type="ECO:0000313" key="4">
    <source>
        <dbReference type="Proteomes" id="UP000614811"/>
    </source>
</evidence>
<dbReference type="Proteomes" id="UP000614811">
    <property type="component" value="Unassembled WGS sequence"/>
</dbReference>
<dbReference type="PANTHER" id="PTHR43606:SF7">
    <property type="entry name" value="PHOSPHATASE, PUTATIVE (AFU_ORTHOLOGUE AFUA_6G08710)-RELATED"/>
    <property type="match status" value="1"/>
</dbReference>
<dbReference type="InterPro" id="IPR038607">
    <property type="entry name" value="PhoD-like_sf"/>
</dbReference>
<feature type="domain" description="Phospholipase D N-terminal" evidence="2">
    <location>
        <begin position="43"/>
        <end position="129"/>
    </location>
</feature>
<dbReference type="Gene3D" id="3.60.21.70">
    <property type="entry name" value="PhoD-like phosphatase"/>
    <property type="match status" value="1"/>
</dbReference>
<dbReference type="InterPro" id="IPR032093">
    <property type="entry name" value="PhoD_N"/>
</dbReference>
<name>A0A918S3E6_9GAMM</name>
<organism evidence="3 4">
    <name type="scientific">Arenicella chitinivorans</name>
    <dbReference type="NCBI Taxonomy" id="1329800"/>
    <lineage>
        <taxon>Bacteria</taxon>
        <taxon>Pseudomonadati</taxon>
        <taxon>Pseudomonadota</taxon>
        <taxon>Gammaproteobacteria</taxon>
        <taxon>Arenicellales</taxon>
        <taxon>Arenicellaceae</taxon>
        <taxon>Arenicella</taxon>
    </lineage>
</organism>
<dbReference type="AlphaFoldDB" id="A0A918S3E6"/>
<dbReference type="Gene3D" id="2.60.40.380">
    <property type="entry name" value="Purple acid phosphatase-like, N-terminal"/>
    <property type="match status" value="1"/>
</dbReference>
<dbReference type="SUPFAM" id="SSF56300">
    <property type="entry name" value="Metallo-dependent phosphatases"/>
    <property type="match status" value="1"/>
</dbReference>
<protein>
    <submittedName>
        <fullName evidence="3">Alkaline phosphatase</fullName>
    </submittedName>
</protein>
<feature type="domain" description="PhoD-like phosphatase metallophosphatase" evidence="1">
    <location>
        <begin position="141"/>
        <end position="525"/>
    </location>
</feature>
<gene>
    <name evidence="3" type="ORF">GCM10008090_33480</name>
</gene>
<sequence length="560" mass="61992">MHRRTVLTAIASAVLAACGHRTPHLPATNTELDGISNSTIFQHGVASGDPDQTSVVIWTRVKVNAPASVRWEVSLSPTFAQLVASGSTVASVDTDYTVKAVPKKLQPGQRYYYRFMVKGVTSPIGRTRTLPTGNVEQYGIALVSCSNFAFGYFNAYDAIANDANVDLVLHTGDYIYEYGADGWGADIARKLDRVHSPAHETVSLSDYRTRHAQYKTDHGSQAMHAAHPMICCWDDHESANNPWLNGAQNHQADSEGDWSDRRAAAVQAYYEWMPVRDPIDAQKRLAFSRRYNIGNLATIVTLESRHTARTQQIDYLDYVNDIQSQADADVFKANVVADPQREMVSPATQKLLVDAFAQSRQQHQPWRLIGNASPIARMLVPDVAASGITDNEPAAQLESNAAKALFWKGKYHLPFYTDTWDGYPAARERLYAQCRAHGIQDMVFLTGDSHSFWLNQLADERGNAMGIEIGTAGVSSPGDFVESGWSLPVAAQLDRLFESELDEVIWTDNLHQGYVRVDLTSEKLINHYIAVNTVLSETYTAKTIKQATITTTQGQLTVAH</sequence>
<dbReference type="CDD" id="cd07389">
    <property type="entry name" value="MPP_PhoD"/>
    <property type="match status" value="1"/>
</dbReference>
<reference evidence="3" key="1">
    <citation type="journal article" date="2014" name="Int. J. Syst. Evol. Microbiol.">
        <title>Complete genome sequence of Corynebacterium casei LMG S-19264T (=DSM 44701T), isolated from a smear-ripened cheese.</title>
        <authorList>
            <consortium name="US DOE Joint Genome Institute (JGI-PGF)"/>
            <person name="Walter F."/>
            <person name="Albersmeier A."/>
            <person name="Kalinowski J."/>
            <person name="Ruckert C."/>
        </authorList>
    </citation>
    <scope>NUCLEOTIDE SEQUENCE</scope>
    <source>
        <strain evidence="3">KCTC 12711</strain>
    </source>
</reference>
<dbReference type="PROSITE" id="PS51257">
    <property type="entry name" value="PROKAR_LIPOPROTEIN"/>
    <property type="match status" value="1"/>
</dbReference>
<evidence type="ECO:0000313" key="3">
    <source>
        <dbReference type="EMBL" id="GHA20842.1"/>
    </source>
</evidence>
<dbReference type="Pfam" id="PF16655">
    <property type="entry name" value="PhoD_N"/>
    <property type="match status" value="1"/>
</dbReference>
<dbReference type="Pfam" id="PF09423">
    <property type="entry name" value="PhoD"/>
    <property type="match status" value="1"/>
</dbReference>
<evidence type="ECO:0000259" key="1">
    <source>
        <dbReference type="Pfam" id="PF09423"/>
    </source>
</evidence>
<comment type="caution">
    <text evidence="3">The sequence shown here is derived from an EMBL/GenBank/DDBJ whole genome shotgun (WGS) entry which is preliminary data.</text>
</comment>
<reference evidence="3" key="2">
    <citation type="submission" date="2020-09" db="EMBL/GenBank/DDBJ databases">
        <authorList>
            <person name="Sun Q."/>
            <person name="Kim S."/>
        </authorList>
    </citation>
    <scope>NUCLEOTIDE SEQUENCE</scope>
    <source>
        <strain evidence="3">KCTC 12711</strain>
    </source>
</reference>
<keyword evidence="4" id="KW-1185">Reference proteome</keyword>